<keyword evidence="6" id="KW-0107">Calcium channel</keyword>
<dbReference type="Proteomes" id="UP000006813">
    <property type="component" value="Unassembled WGS sequence"/>
</dbReference>
<keyword evidence="9" id="KW-0851">Voltage-gated channel</keyword>
<accession>G5CBF3</accession>
<sequence length="630" mass="67596">MKRSKPGFTLSLAAAVRSPLQPQGSALTVTLLGVISPLRRGVQSQSGSSPHVDVVRWVLSSDVTGEGAEAGLKRGVCVKINHFPEDTDYDHDSAEYLLRVVRASSIFPILSAILLLLGGVCVAASRVYKSKRNIILGAGILFVAAGLSNIIGVIVYISANAGEPGPQRDEEKKNPYSYGWSFYFGGLSFILAEVIGVLAVNIYIERSREAHCQSRSPSRLSMTRDEEKKNHYSYGWSFYFGGLSFILAEVIGVLAVNIYIERSREAHCQSRSDLLKAGGGAGGSGGSGPSAILRLPNAWSGSASPEVRRPNPAARELSVVQRAAQSEQLELSSDLVFGNPVPELPVPSGPCPPGPAPGARAPLAGLTMMWSNFFMQEEDRRRAARGRRHAQGQLKRGLTPEQEAKTKLALLLAAVGATLSVLSVGTEFWVELNTYKANGSAVCEAAHLGLWKVCTKRLWQADVPVDRDTCGPAELPGEANCTYFKFFTTGENARIFQRTTRKEVNLAAAVIAVLGLVVMALGCLCIIMVLSKGAEFLLRVGAVCFGLSGLLLLVSVEVFRHSVWALLRDRDADLPEPRLGLRLAFEFSWSLGCGVAAGLILLLGGGCFLLLSLPARPWGSLCPKRAHTAA</sequence>
<keyword evidence="4" id="KW-1003">Cell membrane</keyword>
<keyword evidence="11" id="KW-0406">Ion transport</keyword>
<feature type="transmembrane region" description="Helical" evidence="14">
    <location>
        <begin position="135"/>
        <end position="159"/>
    </location>
</feature>
<keyword evidence="5" id="KW-0109">Calcium transport</keyword>
<dbReference type="InterPro" id="IPR004031">
    <property type="entry name" value="PMP22/EMP/MP20/Claudin"/>
</dbReference>
<dbReference type="GO" id="GO:1902514">
    <property type="term" value="P:regulation of calcium ion transmembrane transport via high voltage-gated calcium channel"/>
    <property type="evidence" value="ECO:0007669"/>
    <property type="project" value="TreeGrafter"/>
</dbReference>
<dbReference type="InterPro" id="IPR008370">
    <property type="entry name" value="VDCC_g6su"/>
</dbReference>
<evidence type="ECO:0000256" key="8">
    <source>
        <dbReference type="ARBA" id="ARBA00022837"/>
    </source>
</evidence>
<dbReference type="TCDB" id="8.A.16.2.11">
    <property type="family name" value="the ca(+) channel auxiliary subunit Gama1-Gama8 (ccaGama) family"/>
</dbReference>
<reference evidence="15 16" key="1">
    <citation type="journal article" date="2011" name="Nature">
        <title>Genome sequencing reveals insights into physiology and longevity of the naked mole rat.</title>
        <authorList>
            <person name="Kim E.B."/>
            <person name="Fang X."/>
            <person name="Fushan A.A."/>
            <person name="Huang Z."/>
            <person name="Lobanov A.V."/>
            <person name="Han L."/>
            <person name="Marino S.M."/>
            <person name="Sun X."/>
            <person name="Turanov A.A."/>
            <person name="Yang P."/>
            <person name="Yim S.H."/>
            <person name="Zhao X."/>
            <person name="Kasaikina M.V."/>
            <person name="Stoletzki N."/>
            <person name="Peng C."/>
            <person name="Polak P."/>
            <person name="Xiong Z."/>
            <person name="Kiezun A."/>
            <person name="Zhu Y."/>
            <person name="Chen Y."/>
            <person name="Kryukov G.V."/>
            <person name="Zhang Q."/>
            <person name="Peshkin L."/>
            <person name="Yang L."/>
            <person name="Bronson R.T."/>
            <person name="Buffenstein R."/>
            <person name="Wang B."/>
            <person name="Han C."/>
            <person name="Li Q."/>
            <person name="Chen L."/>
            <person name="Zhao W."/>
            <person name="Sunyaev S.R."/>
            <person name="Park T.J."/>
            <person name="Zhang G."/>
            <person name="Wang J."/>
            <person name="Gladyshev V.N."/>
        </authorList>
    </citation>
    <scope>NUCLEOTIDE SEQUENCE [LARGE SCALE GENOMIC DNA]</scope>
</reference>
<keyword evidence="7 14" id="KW-0812">Transmembrane</keyword>
<feature type="transmembrane region" description="Helical" evidence="14">
    <location>
        <begin position="179"/>
        <end position="204"/>
    </location>
</feature>
<dbReference type="InterPro" id="IPR008368">
    <property type="entry name" value="VDCC_gsu"/>
</dbReference>
<feature type="transmembrane region" description="Helical" evidence="14">
    <location>
        <begin position="504"/>
        <end position="530"/>
    </location>
</feature>
<dbReference type="PANTHER" id="PTHR15025">
    <property type="entry name" value="VOLTAGE-DEPENDENT CALCIUM CHANNEL GAMMA-1 SUBUNIT-RELATED"/>
    <property type="match status" value="1"/>
</dbReference>
<evidence type="ECO:0000256" key="14">
    <source>
        <dbReference type="SAM" id="Phobius"/>
    </source>
</evidence>
<evidence type="ECO:0000256" key="5">
    <source>
        <dbReference type="ARBA" id="ARBA00022568"/>
    </source>
</evidence>
<evidence type="ECO:0000256" key="10">
    <source>
        <dbReference type="ARBA" id="ARBA00022989"/>
    </source>
</evidence>
<comment type="similarity">
    <text evidence="2">Belongs to the PMP-22/EMP/MP20 family. CACNG subfamily.</text>
</comment>
<dbReference type="GO" id="GO:1990454">
    <property type="term" value="C:L-type voltage-gated calcium channel complex"/>
    <property type="evidence" value="ECO:0007669"/>
    <property type="project" value="TreeGrafter"/>
</dbReference>
<dbReference type="eggNOG" id="ENOG502QUPR">
    <property type="taxonomic scope" value="Eukaryota"/>
</dbReference>
<evidence type="ECO:0000256" key="4">
    <source>
        <dbReference type="ARBA" id="ARBA00022475"/>
    </source>
</evidence>
<feature type="transmembrane region" description="Helical" evidence="14">
    <location>
        <begin position="238"/>
        <end position="260"/>
    </location>
</feature>
<dbReference type="PANTHER" id="PTHR15025:SF6">
    <property type="entry name" value="VOLTAGE-DEPENDENT CALCIUM CHANNEL GAMMA-6 SUBUNIT"/>
    <property type="match status" value="1"/>
</dbReference>
<evidence type="ECO:0000256" key="9">
    <source>
        <dbReference type="ARBA" id="ARBA00022882"/>
    </source>
</evidence>
<evidence type="ECO:0000256" key="1">
    <source>
        <dbReference type="ARBA" id="ARBA00004651"/>
    </source>
</evidence>
<evidence type="ECO:0000256" key="7">
    <source>
        <dbReference type="ARBA" id="ARBA00022692"/>
    </source>
</evidence>
<evidence type="ECO:0000256" key="6">
    <source>
        <dbReference type="ARBA" id="ARBA00022673"/>
    </source>
</evidence>
<dbReference type="EMBL" id="JH204767">
    <property type="protein sequence ID" value="EHB18864.1"/>
    <property type="molecule type" value="Genomic_DNA"/>
</dbReference>
<name>G5CBF3_HETGA</name>
<dbReference type="GO" id="GO:0005262">
    <property type="term" value="F:calcium channel activity"/>
    <property type="evidence" value="ECO:0007669"/>
    <property type="project" value="UniProtKB-KW"/>
</dbReference>
<dbReference type="PRINTS" id="PR01792">
    <property type="entry name" value="VDCCGAMMA"/>
</dbReference>
<organism evidence="15 16">
    <name type="scientific">Heterocephalus glaber</name>
    <name type="common">Naked mole rat</name>
    <dbReference type="NCBI Taxonomy" id="10181"/>
    <lineage>
        <taxon>Eukaryota</taxon>
        <taxon>Metazoa</taxon>
        <taxon>Chordata</taxon>
        <taxon>Craniata</taxon>
        <taxon>Vertebrata</taxon>
        <taxon>Euteleostomi</taxon>
        <taxon>Mammalia</taxon>
        <taxon>Eutheria</taxon>
        <taxon>Euarchontoglires</taxon>
        <taxon>Glires</taxon>
        <taxon>Rodentia</taxon>
        <taxon>Hystricomorpha</taxon>
        <taxon>Bathyergidae</taxon>
        <taxon>Heterocephalus</taxon>
    </lineage>
</organism>
<keyword evidence="12 14" id="KW-0472">Membrane</keyword>
<dbReference type="Gene3D" id="1.20.140.150">
    <property type="match status" value="3"/>
</dbReference>
<dbReference type="Pfam" id="PF00822">
    <property type="entry name" value="PMP22_Claudin"/>
    <property type="match status" value="1"/>
</dbReference>
<dbReference type="Pfam" id="PF13903">
    <property type="entry name" value="Claudin_2"/>
    <property type="match status" value="1"/>
</dbReference>
<evidence type="ECO:0000256" key="12">
    <source>
        <dbReference type="ARBA" id="ARBA00023136"/>
    </source>
</evidence>
<feature type="transmembrane region" description="Helical" evidence="14">
    <location>
        <begin position="587"/>
        <end position="611"/>
    </location>
</feature>
<evidence type="ECO:0000313" key="15">
    <source>
        <dbReference type="EMBL" id="EHB18864.1"/>
    </source>
</evidence>
<dbReference type="InParanoid" id="G5CBF3"/>
<keyword evidence="10 14" id="KW-1133">Transmembrane helix</keyword>
<keyword evidence="13" id="KW-0407">Ion channel</keyword>
<proteinExistence type="inferred from homology"/>
<dbReference type="STRING" id="10181.G5CBF3"/>
<protein>
    <submittedName>
        <fullName evidence="15">Voltage-dependent calcium channel gamma-6 subunit</fullName>
    </submittedName>
</protein>
<evidence type="ECO:0000313" key="16">
    <source>
        <dbReference type="Proteomes" id="UP000006813"/>
    </source>
</evidence>
<keyword evidence="3" id="KW-0813">Transport</keyword>
<evidence type="ECO:0000256" key="3">
    <source>
        <dbReference type="ARBA" id="ARBA00022448"/>
    </source>
</evidence>
<gene>
    <name evidence="15" type="ORF">GW7_20164</name>
</gene>
<comment type="subcellular location">
    <subcellularLocation>
        <location evidence="1">Cell membrane</location>
        <topology evidence="1">Multi-pass membrane protein</topology>
    </subcellularLocation>
</comment>
<evidence type="ECO:0000256" key="13">
    <source>
        <dbReference type="ARBA" id="ARBA00023303"/>
    </source>
</evidence>
<feature type="transmembrane region" description="Helical" evidence="14">
    <location>
        <begin position="536"/>
        <end position="559"/>
    </location>
</feature>
<feature type="transmembrane region" description="Helical" evidence="14">
    <location>
        <begin position="106"/>
        <end position="128"/>
    </location>
</feature>
<evidence type="ECO:0000256" key="2">
    <source>
        <dbReference type="ARBA" id="ARBA00007111"/>
    </source>
</evidence>
<keyword evidence="8" id="KW-0106">Calcium</keyword>
<evidence type="ECO:0000256" key="11">
    <source>
        <dbReference type="ARBA" id="ARBA00023065"/>
    </source>
</evidence>
<dbReference type="PRINTS" id="PR01794">
    <property type="entry name" value="VDCCGAMMA6"/>
</dbReference>
<dbReference type="GO" id="GO:0005246">
    <property type="term" value="F:calcium channel regulator activity"/>
    <property type="evidence" value="ECO:0007669"/>
    <property type="project" value="TreeGrafter"/>
</dbReference>
<dbReference type="AlphaFoldDB" id="G5CBF3"/>